<keyword evidence="3" id="KW-0378">Hydrolase</keyword>
<evidence type="ECO:0000256" key="1">
    <source>
        <dbReference type="ARBA" id="ARBA00022729"/>
    </source>
</evidence>
<dbReference type="SUPFAM" id="SSF64571">
    <property type="entry name" value="Cellulose docking domain, dockering"/>
    <property type="match status" value="1"/>
</dbReference>
<keyword evidence="1" id="KW-0732">Signal</keyword>
<feature type="domain" description="CBM10" evidence="5">
    <location>
        <begin position="8"/>
        <end position="43"/>
    </location>
</feature>
<evidence type="ECO:0000256" key="4">
    <source>
        <dbReference type="SAM" id="MobiDB-lite"/>
    </source>
</evidence>
<evidence type="ECO:0000313" key="7">
    <source>
        <dbReference type="Proteomes" id="UP000193944"/>
    </source>
</evidence>
<feature type="region of interest" description="Disordered" evidence="4">
    <location>
        <begin position="155"/>
        <end position="178"/>
    </location>
</feature>
<dbReference type="GO" id="GO:0016787">
    <property type="term" value="F:hydrolase activity"/>
    <property type="evidence" value="ECO:0007669"/>
    <property type="project" value="UniProtKB-KW"/>
</dbReference>
<dbReference type="Gene3D" id="3.90.1220.10">
    <property type="entry name" value="Cellulose docking domain, dockering"/>
    <property type="match status" value="1"/>
</dbReference>
<evidence type="ECO:0000313" key="6">
    <source>
        <dbReference type="EMBL" id="ORX84822.1"/>
    </source>
</evidence>
<dbReference type="Proteomes" id="UP000193944">
    <property type="component" value="Unassembled WGS sequence"/>
</dbReference>
<evidence type="ECO:0000256" key="3">
    <source>
        <dbReference type="ARBA" id="ARBA00022801"/>
    </source>
</evidence>
<dbReference type="EMBL" id="MCFG01000045">
    <property type="protein sequence ID" value="ORX84822.1"/>
    <property type="molecule type" value="Genomic_DNA"/>
</dbReference>
<proteinExistence type="predicted"/>
<dbReference type="InterPro" id="IPR009034">
    <property type="entry name" value="Dockerin_dom_fun_sf"/>
</dbReference>
<dbReference type="AlphaFoldDB" id="A0A1Y1XGK3"/>
<name>A0A1Y1XGK3_9FUNG</name>
<dbReference type="InterPro" id="IPR002883">
    <property type="entry name" value="CBM10/Dockerin_dom"/>
</dbReference>
<comment type="caution">
    <text evidence="6">The sequence shown here is derived from an EMBL/GenBank/DDBJ whole genome shotgun (WGS) entry which is preliminary data.</text>
</comment>
<keyword evidence="7" id="KW-1185">Reference proteome</keyword>
<evidence type="ECO:0000256" key="2">
    <source>
        <dbReference type="ARBA" id="ARBA00022737"/>
    </source>
</evidence>
<organism evidence="6 7">
    <name type="scientific">Anaeromyces robustus</name>
    <dbReference type="NCBI Taxonomy" id="1754192"/>
    <lineage>
        <taxon>Eukaryota</taxon>
        <taxon>Fungi</taxon>
        <taxon>Fungi incertae sedis</taxon>
        <taxon>Chytridiomycota</taxon>
        <taxon>Chytridiomycota incertae sedis</taxon>
        <taxon>Neocallimastigomycetes</taxon>
        <taxon>Neocallimastigales</taxon>
        <taxon>Neocallimastigaceae</taxon>
        <taxon>Anaeromyces</taxon>
    </lineage>
</organism>
<reference evidence="6 7" key="1">
    <citation type="submission" date="2016-08" db="EMBL/GenBank/DDBJ databases">
        <title>A Parts List for Fungal Cellulosomes Revealed by Comparative Genomics.</title>
        <authorList>
            <consortium name="DOE Joint Genome Institute"/>
            <person name="Haitjema C.H."/>
            <person name="Gilmore S.P."/>
            <person name="Henske J.K."/>
            <person name="Solomon K.V."/>
            <person name="De Groot R."/>
            <person name="Kuo A."/>
            <person name="Mondo S.J."/>
            <person name="Salamov A.A."/>
            <person name="Labutti K."/>
            <person name="Zhao Z."/>
            <person name="Chiniquy J."/>
            <person name="Barry K."/>
            <person name="Brewer H.M."/>
            <person name="Purvine S.O."/>
            <person name="Wright A.T."/>
            <person name="Boxma B."/>
            <person name="Van Alen T."/>
            <person name="Hackstein J.H."/>
            <person name="Baker S.E."/>
            <person name="Grigoriev I.V."/>
            <person name="O'Malley M.A."/>
        </authorList>
    </citation>
    <scope>NUCLEOTIDE SEQUENCE [LARGE SCALE GENOMIC DNA]</scope>
    <source>
        <strain evidence="6 7">S4</strain>
    </source>
</reference>
<dbReference type="PROSITE" id="PS51763">
    <property type="entry name" value="CBM10"/>
    <property type="match status" value="1"/>
</dbReference>
<protein>
    <recommendedName>
        <fullName evidence="5">CBM10 domain-containing protein</fullName>
    </recommendedName>
</protein>
<accession>A0A1Y1XGK3</accession>
<gene>
    <name evidence="6" type="ORF">BCR32DRAFT_276793</name>
</gene>
<sequence length="178" mass="20281">MFNNSVEECFTLVLGYLCCSNTKIVFTDEDGDWGVENNNCILWSYENRNLFGIDTTTTTTTTKTTITKKNFISNSRKNLLGHFIRLSMFVDNRINNIVKDYKSSDNIRINSISNIDILEEYGFNERINNCPYKNEWEYNIYCSINSKLTSPKNVNADNTVGQPSKTNADPISYSSGIG</sequence>
<dbReference type="Pfam" id="PF02013">
    <property type="entry name" value="CBM_10"/>
    <property type="match status" value="1"/>
</dbReference>
<evidence type="ECO:0000259" key="5">
    <source>
        <dbReference type="PROSITE" id="PS51763"/>
    </source>
</evidence>
<reference evidence="6 7" key="2">
    <citation type="submission" date="2016-08" db="EMBL/GenBank/DDBJ databases">
        <title>Pervasive Adenine N6-methylation of Active Genes in Fungi.</title>
        <authorList>
            <consortium name="DOE Joint Genome Institute"/>
            <person name="Mondo S.J."/>
            <person name="Dannebaum R.O."/>
            <person name="Kuo R.C."/>
            <person name="Labutti K."/>
            <person name="Haridas S."/>
            <person name="Kuo A."/>
            <person name="Salamov A."/>
            <person name="Ahrendt S.R."/>
            <person name="Lipzen A."/>
            <person name="Sullivan W."/>
            <person name="Andreopoulos W.B."/>
            <person name="Clum A."/>
            <person name="Lindquist E."/>
            <person name="Daum C."/>
            <person name="Ramamoorthy G.K."/>
            <person name="Gryganskyi A."/>
            <person name="Culley D."/>
            <person name="Magnuson J.K."/>
            <person name="James T.Y."/>
            <person name="O'Malley M.A."/>
            <person name="Stajich J.E."/>
            <person name="Spatafora J.W."/>
            <person name="Visel A."/>
            <person name="Grigoriev I.V."/>
        </authorList>
    </citation>
    <scope>NUCLEOTIDE SEQUENCE [LARGE SCALE GENOMIC DNA]</scope>
    <source>
        <strain evidence="6 7">S4</strain>
    </source>
</reference>
<keyword evidence="2" id="KW-0677">Repeat</keyword>